<reference evidence="1" key="1">
    <citation type="submission" date="2024-09" db="EMBL/GenBank/DDBJ databases">
        <title>Black Yeasts Isolated from many extreme environments.</title>
        <authorList>
            <person name="Coleine C."/>
            <person name="Stajich J.E."/>
            <person name="Selbmann L."/>
        </authorList>
    </citation>
    <scope>NUCLEOTIDE SEQUENCE</scope>
    <source>
        <strain evidence="1">CCFEE 5737</strain>
    </source>
</reference>
<feature type="non-terminal residue" evidence="1">
    <location>
        <position position="372"/>
    </location>
</feature>
<evidence type="ECO:0000313" key="1">
    <source>
        <dbReference type="EMBL" id="KAK3046230.1"/>
    </source>
</evidence>
<dbReference type="EMBL" id="JAWDJW010010481">
    <property type="protein sequence ID" value="KAK3046230.1"/>
    <property type="molecule type" value="Genomic_DNA"/>
</dbReference>
<proteinExistence type="predicted"/>
<accession>A0ACC3CWY7</accession>
<organism evidence="1 2">
    <name type="scientific">Coniosporium uncinatum</name>
    <dbReference type="NCBI Taxonomy" id="93489"/>
    <lineage>
        <taxon>Eukaryota</taxon>
        <taxon>Fungi</taxon>
        <taxon>Dikarya</taxon>
        <taxon>Ascomycota</taxon>
        <taxon>Pezizomycotina</taxon>
        <taxon>Dothideomycetes</taxon>
        <taxon>Dothideomycetes incertae sedis</taxon>
        <taxon>Coniosporium</taxon>
    </lineage>
</organism>
<comment type="caution">
    <text evidence="1">The sequence shown here is derived from an EMBL/GenBank/DDBJ whole genome shotgun (WGS) entry which is preliminary data.</text>
</comment>
<evidence type="ECO:0000313" key="2">
    <source>
        <dbReference type="Proteomes" id="UP001186974"/>
    </source>
</evidence>
<sequence length="372" mass="39864">MATEPSVWNDGSVLGYHTIPHFDLSSYTDPITHAGDWLQGETQRQKAIEERQSAFQMTEEQAEVLDPPADPHSAYASSPVYMRGGTYNELQGASGVYPTPPDGIAPQHAGQNTSGSDYLTVESTAAGPSPYAFADSQAILNDLMDVDQKGGQASFGSRGSVDFMAAINNATDDLFGDMDEDFAGPDLNEADFDDFFDEPDGAPLVPGATITEAVAETPMVSTSAEEADNFEVAVENASPDLMSSLEKALGESDQAKDDSEDVSKQDLLLIEPEHAEANAKPMLDEEQHSTNNELLVSPNPAGDDVVERSEYGNVVSGRHSVFDPVSFGKAVTDADAKYADRGIFGFDSFRATRPRRPSRPAHNQAGSPLIPH</sequence>
<name>A0ACC3CWY7_9PEZI</name>
<gene>
    <name evidence="1" type="ORF">LTS18_013421</name>
</gene>
<dbReference type="Proteomes" id="UP001186974">
    <property type="component" value="Unassembled WGS sequence"/>
</dbReference>
<protein>
    <submittedName>
        <fullName evidence="1">Uncharacterized protein</fullName>
    </submittedName>
</protein>
<keyword evidence="2" id="KW-1185">Reference proteome</keyword>